<dbReference type="Proteomes" id="UP000190961">
    <property type="component" value="Unassembled WGS sequence"/>
</dbReference>
<dbReference type="InterPro" id="IPR004358">
    <property type="entry name" value="Sig_transdc_His_kin-like_C"/>
</dbReference>
<dbReference type="PRINTS" id="PR00344">
    <property type="entry name" value="BCTRLSENSOR"/>
</dbReference>
<proteinExistence type="predicted"/>
<dbReference type="STRING" id="688867.SAMN05660236_2850"/>
<organism evidence="16 17">
    <name type="scientific">Ohtaekwangia koreensis</name>
    <dbReference type="NCBI Taxonomy" id="688867"/>
    <lineage>
        <taxon>Bacteria</taxon>
        <taxon>Pseudomonadati</taxon>
        <taxon>Bacteroidota</taxon>
        <taxon>Cytophagia</taxon>
        <taxon>Cytophagales</taxon>
        <taxon>Fulvivirgaceae</taxon>
        <taxon>Ohtaekwangia</taxon>
    </lineage>
</organism>
<dbReference type="InterPro" id="IPR036061">
    <property type="entry name" value="CheW-like_dom_sf"/>
</dbReference>
<evidence type="ECO:0000256" key="5">
    <source>
        <dbReference type="ARBA" id="ARBA00022553"/>
    </source>
</evidence>
<sequence length="672" mass="75117">MDNNQKRFIEDTLDLLNELDEGLLQLESNPLAIAPLEQVFRTMHTIKGAASMFGFENISRLAHLLETLFDKVRQGHLPVSDNLISLTLQAFDRVRDLLGKKNKGDTTQSDNLDIHLALASQFLKDVEYAAATAIGLSTGYNKNSLATYLLQVKPTIGISEQENHPLIFIVKDLEALGTIKTHQYKDDEGYITDWSVVIATSIPRSEIESYFIFVEHECEILLEQLADGNLLQEVEFKKAVDDYHQGSARNPEELKICASWLSEKSTSARKQNTVVEDAGIQRKSKTQDDTVIKVSKHKIDDLINWISELIILQAQLLNIAQRDRIAALDEITERMETVTNHLRDTSLEIGLVPIEALVTKFKRLVRDLSKQQGKKINFLSKGTETEMDKDVIEMMTAPIMHLIRNAIDHGVETPEERSLAGKPEYGTIKLKAYRSNTFINLVVSDDGKGIDTRKVLQKATERGVIKPDDELTEQEIFNLIFCSSLSTAEVISDVSGRGVGMDVVNQRITELRGSILISSTEGKGTSFHIKLPLSRSIIDGLLVLVDTTHYVIPLNVIERIDRIPYTSLDRENHVCVDVLVNEELLPVFSLRKKFYSTAIPPKTTDIISVGFNGVTKGIAVDSIQGKIQAVLKPLGEHYQQVDFISGGTILGDGTMALVLDPQRLFKESIFVN</sequence>
<dbReference type="Gene3D" id="1.20.120.160">
    <property type="entry name" value="HPT domain"/>
    <property type="match status" value="1"/>
</dbReference>
<evidence type="ECO:0000256" key="7">
    <source>
        <dbReference type="ARBA" id="ARBA00022741"/>
    </source>
</evidence>
<dbReference type="GO" id="GO:0005524">
    <property type="term" value="F:ATP binding"/>
    <property type="evidence" value="ECO:0007669"/>
    <property type="project" value="UniProtKB-KW"/>
</dbReference>
<reference evidence="16 17" key="1">
    <citation type="submission" date="2017-02" db="EMBL/GenBank/DDBJ databases">
        <authorList>
            <person name="Peterson S.W."/>
        </authorList>
    </citation>
    <scope>NUCLEOTIDE SEQUENCE [LARGE SCALE GENOMIC DNA]</scope>
    <source>
        <strain evidence="16 17">DSM 25262</strain>
    </source>
</reference>
<dbReference type="InterPro" id="IPR036641">
    <property type="entry name" value="HPT_dom_sf"/>
</dbReference>
<dbReference type="PROSITE" id="PS50851">
    <property type="entry name" value="CHEW"/>
    <property type="match status" value="1"/>
</dbReference>
<keyword evidence="5 12" id="KW-0597">Phosphoprotein</keyword>
<evidence type="ECO:0000256" key="3">
    <source>
        <dbReference type="ARBA" id="ARBA00021495"/>
    </source>
</evidence>
<gene>
    <name evidence="16" type="ORF">SAMN05660236_2850</name>
</gene>
<protein>
    <recommendedName>
        <fullName evidence="3">Chemotaxis protein CheA</fullName>
        <ecNumber evidence="2">2.7.13.3</ecNumber>
    </recommendedName>
</protein>
<evidence type="ECO:0000259" key="13">
    <source>
        <dbReference type="PROSITE" id="PS50109"/>
    </source>
</evidence>
<dbReference type="InterPro" id="IPR005467">
    <property type="entry name" value="His_kinase_dom"/>
</dbReference>
<dbReference type="EMBL" id="FUZU01000002">
    <property type="protein sequence ID" value="SKC73058.1"/>
    <property type="molecule type" value="Genomic_DNA"/>
</dbReference>
<evidence type="ECO:0000259" key="15">
    <source>
        <dbReference type="PROSITE" id="PS50894"/>
    </source>
</evidence>
<dbReference type="InterPro" id="IPR002545">
    <property type="entry name" value="CheW-lke_dom"/>
</dbReference>
<feature type="domain" description="Histidine kinase" evidence="13">
    <location>
        <begin position="294"/>
        <end position="535"/>
    </location>
</feature>
<dbReference type="FunFam" id="3.30.565.10:FF:000016">
    <property type="entry name" value="Chemotaxis protein CheA, putative"/>
    <property type="match status" value="1"/>
</dbReference>
<dbReference type="RefSeq" id="WP_079687423.1">
    <property type="nucleotide sequence ID" value="NZ_FUZU01000002.1"/>
</dbReference>
<name>A0A1T5LCC8_9BACT</name>
<dbReference type="PROSITE" id="PS50894">
    <property type="entry name" value="HPT"/>
    <property type="match status" value="1"/>
</dbReference>
<dbReference type="InterPro" id="IPR003594">
    <property type="entry name" value="HATPase_dom"/>
</dbReference>
<evidence type="ECO:0000256" key="1">
    <source>
        <dbReference type="ARBA" id="ARBA00000085"/>
    </source>
</evidence>
<dbReference type="InterPro" id="IPR051315">
    <property type="entry name" value="Bact_Chemotaxis_CheA"/>
</dbReference>
<dbReference type="AlphaFoldDB" id="A0A1T5LCC8"/>
<dbReference type="CDD" id="cd00088">
    <property type="entry name" value="HPT"/>
    <property type="match status" value="1"/>
</dbReference>
<dbReference type="Pfam" id="PF01627">
    <property type="entry name" value="Hpt"/>
    <property type="match status" value="1"/>
</dbReference>
<dbReference type="Gene3D" id="3.30.565.10">
    <property type="entry name" value="Histidine kinase-like ATPase, C-terminal domain"/>
    <property type="match status" value="1"/>
</dbReference>
<comment type="catalytic activity">
    <reaction evidence="1">
        <text>ATP + protein L-histidine = ADP + protein N-phospho-L-histidine.</text>
        <dbReference type="EC" id="2.7.13.3"/>
    </reaction>
</comment>
<evidence type="ECO:0000256" key="6">
    <source>
        <dbReference type="ARBA" id="ARBA00022679"/>
    </source>
</evidence>
<dbReference type="GO" id="GO:0006935">
    <property type="term" value="P:chemotaxis"/>
    <property type="evidence" value="ECO:0007669"/>
    <property type="project" value="UniProtKB-KW"/>
</dbReference>
<dbReference type="SMART" id="SM01231">
    <property type="entry name" value="H-kinase_dim"/>
    <property type="match status" value="1"/>
</dbReference>
<dbReference type="GO" id="GO:0005737">
    <property type="term" value="C:cytoplasm"/>
    <property type="evidence" value="ECO:0007669"/>
    <property type="project" value="InterPro"/>
</dbReference>
<dbReference type="Pfam" id="PF01584">
    <property type="entry name" value="CheW"/>
    <property type="match status" value="1"/>
</dbReference>
<dbReference type="PROSITE" id="PS50109">
    <property type="entry name" value="HIS_KIN"/>
    <property type="match status" value="1"/>
</dbReference>
<keyword evidence="6" id="KW-0808">Transferase</keyword>
<dbReference type="InterPro" id="IPR004105">
    <property type="entry name" value="CheA-like_dim"/>
</dbReference>
<accession>A0A1T5LCC8</accession>
<dbReference type="SMART" id="SM00073">
    <property type="entry name" value="HPT"/>
    <property type="match status" value="1"/>
</dbReference>
<dbReference type="Gene3D" id="1.10.287.560">
    <property type="entry name" value="Histidine kinase CheA-like, homodimeric domain"/>
    <property type="match status" value="1"/>
</dbReference>
<dbReference type="Pfam" id="PF02518">
    <property type="entry name" value="HATPase_c"/>
    <property type="match status" value="1"/>
</dbReference>
<dbReference type="InterPro" id="IPR008207">
    <property type="entry name" value="Sig_transdc_His_kin_Hpt_dom"/>
</dbReference>
<evidence type="ECO:0000313" key="16">
    <source>
        <dbReference type="EMBL" id="SKC73058.1"/>
    </source>
</evidence>
<dbReference type="InterPro" id="IPR036890">
    <property type="entry name" value="HATPase_C_sf"/>
</dbReference>
<dbReference type="InterPro" id="IPR036097">
    <property type="entry name" value="HisK_dim/P_sf"/>
</dbReference>
<dbReference type="EC" id="2.7.13.3" evidence="2"/>
<evidence type="ECO:0000256" key="10">
    <source>
        <dbReference type="ARBA" id="ARBA00023012"/>
    </source>
</evidence>
<evidence type="ECO:0000256" key="9">
    <source>
        <dbReference type="ARBA" id="ARBA00022840"/>
    </source>
</evidence>
<dbReference type="PANTHER" id="PTHR43395:SF10">
    <property type="entry name" value="CHEMOTAXIS PROTEIN CHEA"/>
    <property type="match status" value="1"/>
</dbReference>
<dbReference type="SMART" id="SM00387">
    <property type="entry name" value="HATPase_c"/>
    <property type="match status" value="1"/>
</dbReference>
<dbReference type="SMART" id="SM00260">
    <property type="entry name" value="CheW"/>
    <property type="match status" value="1"/>
</dbReference>
<keyword evidence="7" id="KW-0547">Nucleotide-binding</keyword>
<evidence type="ECO:0000256" key="2">
    <source>
        <dbReference type="ARBA" id="ARBA00012438"/>
    </source>
</evidence>
<feature type="domain" description="CheW-like" evidence="14">
    <location>
        <begin position="537"/>
        <end position="670"/>
    </location>
</feature>
<dbReference type="SUPFAM" id="SSF55874">
    <property type="entry name" value="ATPase domain of HSP90 chaperone/DNA topoisomerase II/histidine kinase"/>
    <property type="match status" value="1"/>
</dbReference>
<dbReference type="InterPro" id="IPR037006">
    <property type="entry name" value="CheA-like_homodim_sf"/>
</dbReference>
<evidence type="ECO:0000256" key="12">
    <source>
        <dbReference type="PROSITE-ProRule" id="PRU00110"/>
    </source>
</evidence>
<keyword evidence="4" id="KW-0145">Chemotaxis</keyword>
<dbReference type="SUPFAM" id="SSF47226">
    <property type="entry name" value="Histidine-containing phosphotransfer domain, HPT domain"/>
    <property type="match status" value="1"/>
</dbReference>
<keyword evidence="8 16" id="KW-0418">Kinase</keyword>
<evidence type="ECO:0000256" key="11">
    <source>
        <dbReference type="ARBA" id="ARBA00035100"/>
    </source>
</evidence>
<dbReference type="GO" id="GO:0000155">
    <property type="term" value="F:phosphorelay sensor kinase activity"/>
    <property type="evidence" value="ECO:0007669"/>
    <property type="project" value="InterPro"/>
</dbReference>
<evidence type="ECO:0000313" key="17">
    <source>
        <dbReference type="Proteomes" id="UP000190961"/>
    </source>
</evidence>
<dbReference type="OrthoDB" id="9803176at2"/>
<comment type="function">
    <text evidence="11">Involved in the transmission of sensory signals from the chemoreceptors to the flagellar motors. CheA is autophosphorylated; it can transfer its phosphate group to either CheB or CheY.</text>
</comment>
<dbReference type="SUPFAM" id="SSF50341">
    <property type="entry name" value="CheW-like"/>
    <property type="match status" value="1"/>
</dbReference>
<dbReference type="Gene3D" id="2.30.30.40">
    <property type="entry name" value="SH3 Domains"/>
    <property type="match status" value="1"/>
</dbReference>
<evidence type="ECO:0000256" key="8">
    <source>
        <dbReference type="ARBA" id="ARBA00022777"/>
    </source>
</evidence>
<keyword evidence="9" id="KW-0067">ATP-binding</keyword>
<dbReference type="SUPFAM" id="SSF47384">
    <property type="entry name" value="Homodimeric domain of signal transducing histidine kinase"/>
    <property type="match status" value="1"/>
</dbReference>
<evidence type="ECO:0000259" key="14">
    <source>
        <dbReference type="PROSITE" id="PS50851"/>
    </source>
</evidence>
<evidence type="ECO:0000256" key="4">
    <source>
        <dbReference type="ARBA" id="ARBA00022500"/>
    </source>
</evidence>
<feature type="domain" description="HPt" evidence="15">
    <location>
        <begin position="1"/>
        <end position="101"/>
    </location>
</feature>
<keyword evidence="10" id="KW-0902">Two-component regulatory system</keyword>
<feature type="modified residue" description="Phosphohistidine" evidence="12">
    <location>
        <position position="44"/>
    </location>
</feature>
<dbReference type="PANTHER" id="PTHR43395">
    <property type="entry name" value="SENSOR HISTIDINE KINASE CHEA"/>
    <property type="match status" value="1"/>
</dbReference>
<keyword evidence="17" id="KW-1185">Reference proteome</keyword>
<dbReference type="Pfam" id="PF02895">
    <property type="entry name" value="H-kinase_dim"/>
    <property type="match status" value="1"/>
</dbReference>